<dbReference type="InterPro" id="IPR006058">
    <property type="entry name" value="2Fe2S_fd_BS"/>
</dbReference>
<evidence type="ECO:0000256" key="7">
    <source>
        <dbReference type="ARBA" id="ARBA00022714"/>
    </source>
</evidence>
<evidence type="ECO:0000256" key="1">
    <source>
        <dbReference type="ARBA" id="ARBA00001970"/>
    </source>
</evidence>
<dbReference type="EMBL" id="CP001344">
    <property type="protein sequence ID" value="ACL46751.1"/>
    <property type="molecule type" value="Genomic_DNA"/>
</dbReference>
<dbReference type="PROSITE" id="PS51384">
    <property type="entry name" value="FAD_FR"/>
    <property type="match status" value="1"/>
</dbReference>
<dbReference type="Pfam" id="PF00970">
    <property type="entry name" value="FAD_binding_6"/>
    <property type="match status" value="1"/>
</dbReference>
<dbReference type="PROSITE" id="PS51085">
    <property type="entry name" value="2FE2S_FER_2"/>
    <property type="match status" value="1"/>
</dbReference>
<evidence type="ECO:0000256" key="9">
    <source>
        <dbReference type="ARBA" id="ARBA00022827"/>
    </source>
</evidence>
<dbReference type="Pfam" id="PF00111">
    <property type="entry name" value="Fer2"/>
    <property type="match status" value="1"/>
</dbReference>
<dbReference type="InterPro" id="IPR039261">
    <property type="entry name" value="FNR_nucleotide-bd"/>
</dbReference>
<keyword evidence="12" id="KW-0408">Iron</keyword>
<keyword evidence="6" id="KW-0285">Flavoprotein</keyword>
<sequence length="445" mass="48375">MLESLGKIQNPWVRSLTAAVTLGSAVTLGAAIAIGVSHPPNRIAYKNGVYALLLGTGGGAILGLLYPVKKQRRSPQPGHSAEEKGSAIQNGQGWRNFVVFRKVKESEEITSFYLKPEDKGELISFQPGQFLTIKLDISGQSKPVIRTYSLSDYAQPCEYYRLSIKREPAPKNLDVPPGLASNFMHDQVQVGTVIPAKPPSGKFVLNRQSANPVVLLSNGVGITPMISMAKACSQLNPQRSIWFLHGARDGRFHAFREEVEAIAQTNPNVRVHYAYSSPRPADAGSYHSQGYVDTALVQPLVDKDAEFYLCGSPPFLRSLIDGLREWGVPDERIVYESFGQAMKIIPEPSPMEAVSAQQGVVAEITFAKSGQTLSWQEREGSILEFAEANGLKPDYSCRQGICGTCSCSLREGEVTYVQPPTAEIPAGSVLICIAKPKTASLVLDL</sequence>
<evidence type="ECO:0000256" key="2">
    <source>
        <dbReference type="ARBA" id="ARBA00001974"/>
    </source>
</evidence>
<feature type="domain" description="FAD-binding FR-type" evidence="19">
    <location>
        <begin position="92"/>
        <end position="206"/>
    </location>
</feature>
<comment type="cofactor">
    <cofactor evidence="2">
        <name>FAD</name>
        <dbReference type="ChEBI" id="CHEBI:57692"/>
    </cofactor>
</comment>
<dbReference type="InterPro" id="IPR001433">
    <property type="entry name" value="OxRdtase_FAD/NAD-bd"/>
</dbReference>
<keyword evidence="13" id="KW-0411">Iron-sulfur</keyword>
<keyword evidence="17" id="KW-1133">Transmembrane helix</keyword>
<dbReference type="InterPro" id="IPR001041">
    <property type="entry name" value="2Fe-2S_ferredoxin-type"/>
</dbReference>
<dbReference type="STRING" id="395961.Cyan7425_4441"/>
<dbReference type="Gene3D" id="3.10.20.30">
    <property type="match status" value="1"/>
</dbReference>
<dbReference type="Gene3D" id="3.40.50.80">
    <property type="entry name" value="Nucleotide-binding domain of ferredoxin-NADP reductase (FNR) module"/>
    <property type="match status" value="1"/>
</dbReference>
<dbReference type="InterPro" id="IPR017938">
    <property type="entry name" value="Riboflavin_synthase-like_b-brl"/>
</dbReference>
<dbReference type="FunFam" id="3.40.50.80:FF:000010">
    <property type="entry name" value="Flavohemoprotein"/>
    <property type="match status" value="1"/>
</dbReference>
<keyword evidence="8" id="KW-0479">Metal-binding</keyword>
<keyword evidence="5" id="KW-0349">Heme</keyword>
<dbReference type="GO" id="GO:0046872">
    <property type="term" value="F:metal ion binding"/>
    <property type="evidence" value="ECO:0007669"/>
    <property type="project" value="UniProtKB-KW"/>
</dbReference>
<accession>B8HK01</accession>
<dbReference type="EC" id="1.14.12.17" evidence="4"/>
<evidence type="ECO:0000313" key="20">
    <source>
        <dbReference type="EMBL" id="ACL46751.1"/>
    </source>
</evidence>
<dbReference type="CDD" id="cd06184">
    <property type="entry name" value="flavohem_like_fad_nad_binding"/>
    <property type="match status" value="1"/>
</dbReference>
<evidence type="ECO:0000256" key="5">
    <source>
        <dbReference type="ARBA" id="ARBA00022617"/>
    </source>
</evidence>
<dbReference type="eggNOG" id="COG1018">
    <property type="taxonomic scope" value="Bacteria"/>
</dbReference>
<evidence type="ECO:0000256" key="15">
    <source>
        <dbReference type="ARBA" id="ARBA00048649"/>
    </source>
</evidence>
<dbReference type="InterPro" id="IPR036010">
    <property type="entry name" value="2Fe-2S_ferredoxin-like_sf"/>
</dbReference>
<dbReference type="PANTHER" id="PTHR47354:SF8">
    <property type="entry name" value="1,2-PHENYLACETYL-COA EPOXIDASE, SUBUNIT E"/>
    <property type="match status" value="1"/>
</dbReference>
<dbReference type="GO" id="GO:0051537">
    <property type="term" value="F:2 iron, 2 sulfur cluster binding"/>
    <property type="evidence" value="ECO:0007669"/>
    <property type="project" value="UniProtKB-KW"/>
</dbReference>
<dbReference type="KEGG" id="cyn:Cyan7425_4441"/>
<dbReference type="GO" id="GO:0008941">
    <property type="term" value="F:nitric oxide dioxygenase NAD(P)H activity"/>
    <property type="evidence" value="ECO:0007669"/>
    <property type="project" value="UniProtKB-EC"/>
</dbReference>
<feature type="transmembrane region" description="Helical" evidence="17">
    <location>
        <begin position="48"/>
        <end position="68"/>
    </location>
</feature>
<comment type="catalytic activity">
    <reaction evidence="16">
        <text>2 nitric oxide + NADPH + 2 O2 = 2 nitrate + NADP(+) + H(+)</text>
        <dbReference type="Rhea" id="RHEA:19465"/>
        <dbReference type="ChEBI" id="CHEBI:15378"/>
        <dbReference type="ChEBI" id="CHEBI:15379"/>
        <dbReference type="ChEBI" id="CHEBI:16480"/>
        <dbReference type="ChEBI" id="CHEBI:17632"/>
        <dbReference type="ChEBI" id="CHEBI:57783"/>
        <dbReference type="ChEBI" id="CHEBI:58349"/>
        <dbReference type="EC" id="1.14.12.17"/>
    </reaction>
</comment>
<name>B8HK01_CYAP4</name>
<dbReference type="PROSITE" id="PS00197">
    <property type="entry name" value="2FE2S_FER_1"/>
    <property type="match status" value="1"/>
</dbReference>
<dbReference type="PANTHER" id="PTHR47354">
    <property type="entry name" value="NADH OXIDOREDUCTASE HCR"/>
    <property type="match status" value="1"/>
</dbReference>
<keyword evidence="11" id="KW-0560">Oxidoreductase</keyword>
<dbReference type="SUPFAM" id="SSF52343">
    <property type="entry name" value="Ferredoxin reductase-like, C-terminal NADP-linked domain"/>
    <property type="match status" value="1"/>
</dbReference>
<comment type="cofactor">
    <cofactor evidence="1">
        <name>heme b</name>
        <dbReference type="ChEBI" id="CHEBI:60344"/>
    </cofactor>
</comment>
<evidence type="ECO:0000256" key="11">
    <source>
        <dbReference type="ARBA" id="ARBA00023002"/>
    </source>
</evidence>
<reference evidence="20" key="1">
    <citation type="submission" date="2009-01" db="EMBL/GenBank/DDBJ databases">
        <title>Complete sequence of chromosome Cyanothece sp. PCC 7425.</title>
        <authorList>
            <consortium name="US DOE Joint Genome Institute"/>
            <person name="Lucas S."/>
            <person name="Copeland A."/>
            <person name="Lapidus A."/>
            <person name="Glavina del Rio T."/>
            <person name="Dalin E."/>
            <person name="Tice H."/>
            <person name="Bruce D."/>
            <person name="Goodwin L."/>
            <person name="Pitluck S."/>
            <person name="Sims D."/>
            <person name="Meineke L."/>
            <person name="Brettin T."/>
            <person name="Detter J.C."/>
            <person name="Han C."/>
            <person name="Larimer F."/>
            <person name="Land M."/>
            <person name="Hauser L."/>
            <person name="Kyrpides N."/>
            <person name="Ovchinnikova G."/>
            <person name="Liberton M."/>
            <person name="Stoeckel J."/>
            <person name="Banerjee A."/>
            <person name="Singh A."/>
            <person name="Page L."/>
            <person name="Sato H."/>
            <person name="Zhao L."/>
            <person name="Sherman L."/>
            <person name="Pakrasi H."/>
            <person name="Richardson P."/>
        </authorList>
    </citation>
    <scope>NUCLEOTIDE SEQUENCE</scope>
    <source>
        <strain evidence="20">PCC 7425</strain>
    </source>
</reference>
<keyword evidence="10" id="KW-0521">NADP</keyword>
<evidence type="ECO:0000259" key="19">
    <source>
        <dbReference type="PROSITE" id="PS51384"/>
    </source>
</evidence>
<protein>
    <recommendedName>
        <fullName evidence="4">nitric oxide dioxygenase</fullName>
        <ecNumber evidence="4">1.14.12.17</ecNumber>
    </recommendedName>
</protein>
<keyword evidence="17" id="KW-0812">Transmembrane</keyword>
<dbReference type="OrthoDB" id="9801223at2"/>
<evidence type="ECO:0000256" key="3">
    <source>
        <dbReference type="ARBA" id="ARBA00006401"/>
    </source>
</evidence>
<keyword evidence="14" id="KW-0520">NAD</keyword>
<gene>
    <name evidence="20" type="ordered locus">Cyan7425_4441</name>
</gene>
<evidence type="ECO:0000259" key="18">
    <source>
        <dbReference type="PROSITE" id="PS51085"/>
    </source>
</evidence>
<evidence type="ECO:0000256" key="17">
    <source>
        <dbReference type="SAM" id="Phobius"/>
    </source>
</evidence>
<dbReference type="GO" id="GO:0050660">
    <property type="term" value="F:flavin adenine dinucleotide binding"/>
    <property type="evidence" value="ECO:0007669"/>
    <property type="project" value="TreeGrafter"/>
</dbReference>
<dbReference type="InterPro" id="IPR008333">
    <property type="entry name" value="Cbr1-like_FAD-bd_dom"/>
</dbReference>
<keyword evidence="7" id="KW-0001">2Fe-2S</keyword>
<feature type="transmembrane region" description="Helical" evidence="17">
    <location>
        <begin position="12"/>
        <end position="36"/>
    </location>
</feature>
<evidence type="ECO:0000256" key="4">
    <source>
        <dbReference type="ARBA" id="ARBA00012229"/>
    </source>
</evidence>
<dbReference type="InterPro" id="IPR012675">
    <property type="entry name" value="Beta-grasp_dom_sf"/>
</dbReference>
<dbReference type="HOGENOM" id="CLU_003827_14_4_3"/>
<keyword evidence="9" id="KW-0274">FAD</keyword>
<evidence type="ECO:0000256" key="10">
    <source>
        <dbReference type="ARBA" id="ARBA00022857"/>
    </source>
</evidence>
<evidence type="ECO:0000256" key="14">
    <source>
        <dbReference type="ARBA" id="ARBA00023027"/>
    </source>
</evidence>
<feature type="domain" description="2Fe-2S ferredoxin-type" evidence="18">
    <location>
        <begin position="362"/>
        <end position="445"/>
    </location>
</feature>
<keyword evidence="17" id="KW-0472">Membrane</keyword>
<comment type="similarity">
    <text evidence="3">In the C-terminal section; belongs to the flavoprotein pyridine nucleotide cytochrome reductase family.</text>
</comment>
<evidence type="ECO:0000256" key="12">
    <source>
        <dbReference type="ARBA" id="ARBA00023004"/>
    </source>
</evidence>
<dbReference type="InterPro" id="IPR050415">
    <property type="entry name" value="MRET"/>
</dbReference>
<dbReference type="SUPFAM" id="SSF54292">
    <property type="entry name" value="2Fe-2S ferredoxin-like"/>
    <property type="match status" value="1"/>
</dbReference>
<evidence type="ECO:0000256" key="16">
    <source>
        <dbReference type="ARBA" id="ARBA00049433"/>
    </source>
</evidence>
<organism evidence="20">
    <name type="scientific">Cyanothece sp. (strain PCC 7425 / ATCC 29141)</name>
    <dbReference type="NCBI Taxonomy" id="395961"/>
    <lineage>
        <taxon>Bacteria</taxon>
        <taxon>Bacillati</taxon>
        <taxon>Cyanobacteriota</taxon>
        <taxon>Cyanophyceae</taxon>
        <taxon>Gomontiellales</taxon>
        <taxon>Cyanothecaceae</taxon>
        <taxon>Cyanothece</taxon>
    </lineage>
</organism>
<evidence type="ECO:0000256" key="6">
    <source>
        <dbReference type="ARBA" id="ARBA00022630"/>
    </source>
</evidence>
<dbReference type="Gene3D" id="2.40.30.10">
    <property type="entry name" value="Translation factors"/>
    <property type="match status" value="1"/>
</dbReference>
<dbReference type="CDD" id="cd00207">
    <property type="entry name" value="fer2"/>
    <property type="match status" value="1"/>
</dbReference>
<evidence type="ECO:0000256" key="8">
    <source>
        <dbReference type="ARBA" id="ARBA00022723"/>
    </source>
</evidence>
<dbReference type="InterPro" id="IPR017927">
    <property type="entry name" value="FAD-bd_FR_type"/>
</dbReference>
<proteinExistence type="inferred from homology"/>
<dbReference type="Pfam" id="PF00175">
    <property type="entry name" value="NAD_binding_1"/>
    <property type="match status" value="1"/>
</dbReference>
<evidence type="ECO:0000256" key="13">
    <source>
        <dbReference type="ARBA" id="ARBA00023014"/>
    </source>
</evidence>
<comment type="catalytic activity">
    <reaction evidence="15">
        <text>2 nitric oxide + NADH + 2 O2 = 2 nitrate + NAD(+) + H(+)</text>
        <dbReference type="Rhea" id="RHEA:19469"/>
        <dbReference type="ChEBI" id="CHEBI:15378"/>
        <dbReference type="ChEBI" id="CHEBI:15379"/>
        <dbReference type="ChEBI" id="CHEBI:16480"/>
        <dbReference type="ChEBI" id="CHEBI:17632"/>
        <dbReference type="ChEBI" id="CHEBI:57540"/>
        <dbReference type="ChEBI" id="CHEBI:57945"/>
        <dbReference type="EC" id="1.14.12.17"/>
    </reaction>
</comment>
<dbReference type="AlphaFoldDB" id="B8HK01"/>
<dbReference type="SUPFAM" id="SSF63380">
    <property type="entry name" value="Riboflavin synthase domain-like"/>
    <property type="match status" value="1"/>
</dbReference>